<dbReference type="EMBL" id="LAZR01001594">
    <property type="protein sequence ID" value="KKN42233.1"/>
    <property type="molecule type" value="Genomic_DNA"/>
</dbReference>
<evidence type="ECO:0000313" key="2">
    <source>
        <dbReference type="EMBL" id="KKN42233.1"/>
    </source>
</evidence>
<dbReference type="AlphaFoldDB" id="A0A0F9TLC7"/>
<dbReference type="Pfam" id="PF13723">
    <property type="entry name" value="Ketoacyl-synt_2"/>
    <property type="match status" value="1"/>
</dbReference>
<gene>
    <name evidence="2" type="ORF">LCGC14_0715270</name>
</gene>
<proteinExistence type="predicted"/>
<organism evidence="2">
    <name type="scientific">marine sediment metagenome</name>
    <dbReference type="NCBI Taxonomy" id="412755"/>
    <lineage>
        <taxon>unclassified sequences</taxon>
        <taxon>metagenomes</taxon>
        <taxon>ecological metagenomes</taxon>
    </lineage>
</organism>
<protein>
    <recommendedName>
        <fullName evidence="1">Beta-ketoacyl synthase-like N-terminal domain-containing protein</fullName>
    </recommendedName>
</protein>
<reference evidence="2" key="1">
    <citation type="journal article" date="2015" name="Nature">
        <title>Complex archaea that bridge the gap between prokaryotes and eukaryotes.</title>
        <authorList>
            <person name="Spang A."/>
            <person name="Saw J.H."/>
            <person name="Jorgensen S.L."/>
            <person name="Zaremba-Niedzwiedzka K."/>
            <person name="Martijn J."/>
            <person name="Lind A.E."/>
            <person name="van Eijk R."/>
            <person name="Schleper C."/>
            <person name="Guy L."/>
            <person name="Ettema T.J."/>
        </authorList>
    </citation>
    <scope>NUCLEOTIDE SEQUENCE</scope>
</reference>
<feature type="domain" description="Beta-ketoacyl synthase-like N-terminal" evidence="1">
    <location>
        <begin position="14"/>
        <end position="232"/>
    </location>
</feature>
<name>A0A0F9TLC7_9ZZZZ</name>
<comment type="caution">
    <text evidence="2">The sequence shown here is derived from an EMBL/GenBank/DDBJ whole genome shotgun (WGS) entry which is preliminary data.</text>
</comment>
<sequence>MEFVVEELAIWIKPEQRQIKESNWFDSSVLNLSWVPAMQRRRMTSFIKMALFSAHQVSTQGNYVNLPSVFSSRHGDFHKTANLLVDVVNDQPLSPTGFGLSVHNAASGLFGIIQGNTSATNAIAAGAESFIYALVDGFVRLADNDQPHMLIVHTDETLPDIYAQYADEQQIAHSIGLIIRAPQKGEPHFSLNKVFNTGMEKSDLPMSIQCAKALYERSNTLIVHNTLEHDWQLTYHA</sequence>
<accession>A0A0F9TLC7</accession>
<evidence type="ECO:0000259" key="1">
    <source>
        <dbReference type="Pfam" id="PF13723"/>
    </source>
</evidence>
<dbReference type="InterPro" id="IPR014030">
    <property type="entry name" value="Ketoacyl_synth_N"/>
</dbReference>